<accession>A0ABR3GJ65</accession>
<evidence type="ECO:0000313" key="2">
    <source>
        <dbReference type="Proteomes" id="UP001447188"/>
    </source>
</evidence>
<keyword evidence="1" id="KW-0326">Glycosidase</keyword>
<keyword evidence="2" id="KW-1185">Reference proteome</keyword>
<gene>
    <name evidence="1" type="primary">UNG1_2</name>
    <name evidence="1" type="ORF">Q9L58_005114</name>
</gene>
<organism evidence="1 2">
    <name type="scientific">Discina gigas</name>
    <dbReference type="NCBI Taxonomy" id="1032678"/>
    <lineage>
        <taxon>Eukaryota</taxon>
        <taxon>Fungi</taxon>
        <taxon>Dikarya</taxon>
        <taxon>Ascomycota</taxon>
        <taxon>Pezizomycotina</taxon>
        <taxon>Pezizomycetes</taxon>
        <taxon>Pezizales</taxon>
        <taxon>Discinaceae</taxon>
        <taxon>Discina</taxon>
    </lineage>
</organism>
<evidence type="ECO:0000313" key="1">
    <source>
        <dbReference type="EMBL" id="KAL0635975.1"/>
    </source>
</evidence>
<reference evidence="1 2" key="1">
    <citation type="submission" date="2024-02" db="EMBL/GenBank/DDBJ databases">
        <title>Discinaceae phylogenomics.</title>
        <authorList>
            <person name="Dirks A.C."/>
            <person name="James T.Y."/>
        </authorList>
    </citation>
    <scope>NUCLEOTIDE SEQUENCE [LARGE SCALE GENOMIC DNA]</scope>
    <source>
        <strain evidence="1 2">ACD0624</strain>
    </source>
</reference>
<dbReference type="EC" id="3.2.2.27" evidence="1"/>
<keyword evidence="1" id="KW-0378">Hydrolase</keyword>
<dbReference type="GO" id="GO:0004844">
    <property type="term" value="F:uracil DNA N-glycosylase activity"/>
    <property type="evidence" value="ECO:0007669"/>
    <property type="project" value="UniProtKB-EC"/>
</dbReference>
<comment type="caution">
    <text evidence="1">The sequence shown here is derived from an EMBL/GenBank/DDBJ whole genome shotgun (WGS) entry which is preliminary data.</text>
</comment>
<protein>
    <submittedName>
        <fullName evidence="1">Uracil DNA glycosylase</fullName>
        <ecNumber evidence="1">3.2.2.27</ecNumber>
    </submittedName>
</protein>
<dbReference type="Proteomes" id="UP001447188">
    <property type="component" value="Unassembled WGS sequence"/>
</dbReference>
<proteinExistence type="predicted"/>
<name>A0ABR3GJ65_9PEZI</name>
<dbReference type="EMBL" id="JBBBZM010000059">
    <property type="protein sequence ID" value="KAL0635975.1"/>
    <property type="molecule type" value="Genomic_DNA"/>
</dbReference>
<sequence length="180" mass="20006">MVLHSFEDNPASIVFTPPLTIWDTASHYCQITENCLDPDFLAYIKSPDNEFPELAGKVQVDATIALTGTTFSMSFLAFVVPAGTLPNNFKGVLLGQYTFLDQLHYEMIPRKVLHAFGTPIMEDLWGIIKIHTLLQTDGSIKRFADSRAEDKSLGEGEKASTFGTEFSGILREEGNERQSI</sequence>